<evidence type="ECO:0000313" key="3">
    <source>
        <dbReference type="EMBL" id="PWN39256.1"/>
    </source>
</evidence>
<feature type="compositionally biased region" description="Basic and acidic residues" evidence="1">
    <location>
        <begin position="388"/>
        <end position="400"/>
    </location>
</feature>
<evidence type="ECO:0000256" key="2">
    <source>
        <dbReference type="SAM" id="Phobius"/>
    </source>
</evidence>
<dbReference type="AlphaFoldDB" id="A0A316VNV4"/>
<feature type="compositionally biased region" description="Polar residues" evidence="1">
    <location>
        <begin position="325"/>
        <end position="346"/>
    </location>
</feature>
<feature type="transmembrane region" description="Helical" evidence="2">
    <location>
        <begin position="230"/>
        <end position="254"/>
    </location>
</feature>
<feature type="compositionally biased region" description="Polar residues" evidence="1">
    <location>
        <begin position="461"/>
        <end position="474"/>
    </location>
</feature>
<keyword evidence="2" id="KW-0812">Transmembrane</keyword>
<feature type="compositionally biased region" description="Polar residues" evidence="1">
    <location>
        <begin position="354"/>
        <end position="365"/>
    </location>
</feature>
<feature type="transmembrane region" description="Helical" evidence="2">
    <location>
        <begin position="143"/>
        <end position="163"/>
    </location>
</feature>
<name>A0A316VNV4_9BASI</name>
<proteinExistence type="predicted"/>
<dbReference type="OrthoDB" id="3341843at2759"/>
<reference evidence="3 4" key="1">
    <citation type="journal article" date="2018" name="Mol. Biol. Evol.">
        <title>Broad Genomic Sampling Reveals a Smut Pathogenic Ancestry of the Fungal Clade Ustilaginomycotina.</title>
        <authorList>
            <person name="Kijpornyongpan T."/>
            <person name="Mondo S.J."/>
            <person name="Barry K."/>
            <person name="Sandor L."/>
            <person name="Lee J."/>
            <person name="Lipzen A."/>
            <person name="Pangilinan J."/>
            <person name="LaButti K."/>
            <person name="Hainaut M."/>
            <person name="Henrissat B."/>
            <person name="Grigoriev I.V."/>
            <person name="Spatafora J.W."/>
            <person name="Aime M.C."/>
        </authorList>
    </citation>
    <scope>NUCLEOTIDE SEQUENCE [LARGE SCALE GENOMIC DNA]</scope>
    <source>
        <strain evidence="3 4">MCA 4658</strain>
    </source>
</reference>
<keyword evidence="2" id="KW-0472">Membrane</keyword>
<keyword evidence="2" id="KW-1133">Transmembrane helix</keyword>
<feature type="transmembrane region" description="Helical" evidence="2">
    <location>
        <begin position="190"/>
        <end position="210"/>
    </location>
</feature>
<dbReference type="EMBL" id="KZ819481">
    <property type="protein sequence ID" value="PWN39256.1"/>
    <property type="molecule type" value="Genomic_DNA"/>
</dbReference>
<gene>
    <name evidence="3" type="ORF">IE81DRAFT_352944</name>
</gene>
<evidence type="ECO:0000313" key="4">
    <source>
        <dbReference type="Proteomes" id="UP000245783"/>
    </source>
</evidence>
<evidence type="ECO:0000256" key="1">
    <source>
        <dbReference type="SAM" id="MobiDB-lite"/>
    </source>
</evidence>
<dbReference type="Proteomes" id="UP000245783">
    <property type="component" value="Unassembled WGS sequence"/>
</dbReference>
<organism evidence="3 4">
    <name type="scientific">Ceraceosorus guamensis</name>
    <dbReference type="NCBI Taxonomy" id="1522189"/>
    <lineage>
        <taxon>Eukaryota</taxon>
        <taxon>Fungi</taxon>
        <taxon>Dikarya</taxon>
        <taxon>Basidiomycota</taxon>
        <taxon>Ustilaginomycotina</taxon>
        <taxon>Exobasidiomycetes</taxon>
        <taxon>Ceraceosorales</taxon>
        <taxon>Ceraceosoraceae</taxon>
        <taxon>Ceraceosorus</taxon>
    </lineage>
</organism>
<feature type="transmembrane region" description="Helical" evidence="2">
    <location>
        <begin position="75"/>
        <end position="99"/>
    </location>
</feature>
<feature type="transmembrane region" description="Helical" evidence="2">
    <location>
        <begin position="111"/>
        <end position="131"/>
    </location>
</feature>
<feature type="compositionally biased region" description="Basic and acidic residues" evidence="1">
    <location>
        <begin position="299"/>
        <end position="313"/>
    </location>
</feature>
<feature type="region of interest" description="Disordered" evidence="1">
    <location>
        <begin position="458"/>
        <end position="486"/>
    </location>
</feature>
<dbReference type="InParanoid" id="A0A316VNV4"/>
<dbReference type="GeneID" id="37038511"/>
<keyword evidence="4" id="KW-1185">Reference proteome</keyword>
<dbReference type="RefSeq" id="XP_025366416.1">
    <property type="nucleotide sequence ID" value="XM_025516641.1"/>
</dbReference>
<accession>A0A316VNV4</accession>
<feature type="region of interest" description="Disordered" evidence="1">
    <location>
        <begin position="276"/>
        <end position="402"/>
    </location>
</feature>
<sequence length="500" mass="55208">MSETSSLDNSSDAAPGMHFIVPNLWYQRQVHSTIQVLVLGFLVWEIVIASAGKSKEAPATSGWELRQWLRPRKRWSLCLFTLGRYFGLSALLASVILNIEDGVTAHFCSKYQAVLPILDGLGYAIITPLLMLRTWAICNKNRWIGLIMAASWLSSLVISMYAAQFYQGVPFASVPGLGPVGGCANDPANYWPAVDVLCFVFASGKMLLLWRQTGFKTKFQHTLLKEGIQYFLAVMAANIVNIIFTLSDSLPLFIRPIMAGPAATVTCSHTVIKAPSHTPIHSGGTSADDDFLKPSGLQRKLDERRPRDVEDPLHQQQPRYDFSSPVRQSSEFSTHLRQMPRSTNDGFPSRQRSHSISKNFSSTCIISAAGWQREKAPPRRQPPASAEAGREGIEHHELGKTDIGAIRAMSQYDQGAESPSTSSNSHFQSKNLAAPFERSALHSPQPFEVLAHSAHDDFQEEVSNSPTSTAQFESSLAIHQRSASSSLGVQYTREVVVHQD</sequence>
<protein>
    <submittedName>
        <fullName evidence="3">Uncharacterized protein</fullName>
    </submittedName>
</protein>